<dbReference type="CDD" id="cd02440">
    <property type="entry name" value="AdoMet_MTases"/>
    <property type="match status" value="1"/>
</dbReference>
<comment type="caution">
    <text evidence="6">The sequence shown here is derived from an EMBL/GenBank/DDBJ whole genome shotgun (WGS) entry which is preliminary data.</text>
</comment>
<evidence type="ECO:0000259" key="4">
    <source>
        <dbReference type="Pfam" id="PF00891"/>
    </source>
</evidence>
<dbReference type="SUPFAM" id="SSF53335">
    <property type="entry name" value="S-adenosyl-L-methionine-dependent methyltransferases"/>
    <property type="match status" value="1"/>
</dbReference>
<dbReference type="Pfam" id="PF00891">
    <property type="entry name" value="Methyltransf_2"/>
    <property type="match status" value="1"/>
</dbReference>
<dbReference type="GO" id="GO:0017096">
    <property type="term" value="F:acetylserotonin O-methyltransferase activity"/>
    <property type="evidence" value="ECO:0007669"/>
    <property type="project" value="UniProtKB-EC"/>
</dbReference>
<keyword evidence="1 6" id="KW-0489">Methyltransferase</keyword>
<evidence type="ECO:0000256" key="3">
    <source>
        <dbReference type="ARBA" id="ARBA00022691"/>
    </source>
</evidence>
<feature type="domain" description="O-methyltransferase dimerisation" evidence="5">
    <location>
        <begin position="3"/>
        <end position="72"/>
    </location>
</feature>
<dbReference type="GO" id="GO:0046983">
    <property type="term" value="F:protein dimerization activity"/>
    <property type="evidence" value="ECO:0007669"/>
    <property type="project" value="InterPro"/>
</dbReference>
<feature type="domain" description="O-methyltransferase C-terminal" evidence="4">
    <location>
        <begin position="95"/>
        <end position="299"/>
    </location>
</feature>
<dbReference type="InterPro" id="IPR036388">
    <property type="entry name" value="WH-like_DNA-bd_sf"/>
</dbReference>
<evidence type="ECO:0000256" key="1">
    <source>
        <dbReference type="ARBA" id="ARBA00022603"/>
    </source>
</evidence>
<dbReference type="EC" id="2.1.1.4" evidence="6"/>
<accession>A0A0W8FM99</accession>
<organism evidence="6">
    <name type="scientific">hydrocarbon metagenome</name>
    <dbReference type="NCBI Taxonomy" id="938273"/>
    <lineage>
        <taxon>unclassified sequences</taxon>
        <taxon>metagenomes</taxon>
        <taxon>ecological metagenomes</taxon>
    </lineage>
</organism>
<protein>
    <submittedName>
        <fullName evidence="6">Hydroxyindole o-methyltransferase</fullName>
        <ecNumber evidence="6">2.1.1.4</ecNumber>
    </submittedName>
</protein>
<dbReference type="PANTHER" id="PTHR43712">
    <property type="entry name" value="PUTATIVE (AFU_ORTHOLOGUE AFUA_4G14580)-RELATED"/>
    <property type="match status" value="1"/>
</dbReference>
<dbReference type="AlphaFoldDB" id="A0A0W8FM99"/>
<dbReference type="InterPro" id="IPR029063">
    <property type="entry name" value="SAM-dependent_MTases_sf"/>
</dbReference>
<dbReference type="PROSITE" id="PS51683">
    <property type="entry name" value="SAM_OMT_II"/>
    <property type="match status" value="1"/>
</dbReference>
<keyword evidence="2 6" id="KW-0808">Transferase</keyword>
<evidence type="ECO:0000259" key="5">
    <source>
        <dbReference type="Pfam" id="PF08100"/>
    </source>
</evidence>
<dbReference type="SUPFAM" id="SSF46785">
    <property type="entry name" value="Winged helix' DNA-binding domain"/>
    <property type="match status" value="1"/>
</dbReference>
<evidence type="ECO:0000313" key="6">
    <source>
        <dbReference type="EMBL" id="KUG22032.1"/>
    </source>
</evidence>
<dbReference type="InterPro" id="IPR016461">
    <property type="entry name" value="COMT-like"/>
</dbReference>
<dbReference type="Gene3D" id="3.40.50.150">
    <property type="entry name" value="Vaccinia Virus protein VP39"/>
    <property type="match status" value="1"/>
</dbReference>
<reference evidence="6" key="1">
    <citation type="journal article" date="2015" name="Proc. Natl. Acad. Sci. U.S.A.">
        <title>Networks of energetic and metabolic interactions define dynamics in microbial communities.</title>
        <authorList>
            <person name="Embree M."/>
            <person name="Liu J.K."/>
            <person name="Al-Bassam M.M."/>
            <person name="Zengler K."/>
        </authorList>
    </citation>
    <scope>NUCLEOTIDE SEQUENCE</scope>
</reference>
<dbReference type="PANTHER" id="PTHR43712:SF2">
    <property type="entry name" value="O-METHYLTRANSFERASE CICE"/>
    <property type="match status" value="1"/>
</dbReference>
<dbReference type="InterPro" id="IPR001077">
    <property type="entry name" value="COMT_C"/>
</dbReference>
<name>A0A0W8FM99_9ZZZZ</name>
<dbReference type="Gene3D" id="1.10.10.10">
    <property type="entry name" value="Winged helix-like DNA-binding domain superfamily/Winged helix DNA-binding domain"/>
    <property type="match status" value="1"/>
</dbReference>
<keyword evidence="3" id="KW-0949">S-adenosyl-L-methionine</keyword>
<dbReference type="Pfam" id="PF08100">
    <property type="entry name" value="Dimerisation"/>
    <property type="match status" value="1"/>
</dbReference>
<dbReference type="InterPro" id="IPR036390">
    <property type="entry name" value="WH_DNA-bd_sf"/>
</dbReference>
<evidence type="ECO:0000256" key="2">
    <source>
        <dbReference type="ARBA" id="ARBA00022679"/>
    </source>
</evidence>
<dbReference type="InterPro" id="IPR012967">
    <property type="entry name" value="COMT_dimerisation"/>
</dbReference>
<sequence>MSYQKTAALQAAIKLDIFTKIGNSRLSAEQISDMTGAAPRGVRILCDFLCIIGMLEKESALYCLSAEAQRLLDRRSPYCLADIIDFYASPEIVSQVMNDPLSYVMTGGASGMTNVSPDNPVWVKFALAMIPFTSVTAKRTAAYIARRGMKPRKILDVAAGHGLFGIEAAAAVSEAFVTAIDWGAVLEVAKKNAASAGLAERYQTIIGDAFKIDWGENYDLILLPNILHHFDREGCVQMMGRARKSLSSTGSVFVIDIMPDSDRVSPPEQAAFAFLMLATTPRGDAYICEEYEAMAKEVGLNLVESRKLPPTPQTLMEFRL</sequence>
<dbReference type="GO" id="GO:0032259">
    <property type="term" value="P:methylation"/>
    <property type="evidence" value="ECO:0007669"/>
    <property type="project" value="UniProtKB-KW"/>
</dbReference>
<dbReference type="PIRSF" id="PIRSF005739">
    <property type="entry name" value="O-mtase"/>
    <property type="match status" value="1"/>
</dbReference>
<dbReference type="EMBL" id="LNQE01000996">
    <property type="protein sequence ID" value="KUG22032.1"/>
    <property type="molecule type" value="Genomic_DNA"/>
</dbReference>
<gene>
    <name evidence="6" type="ORF">ASZ90_008233</name>
</gene>
<proteinExistence type="predicted"/>